<keyword evidence="6 16" id="KW-0028">Amino-acid biosynthesis</keyword>
<dbReference type="InterPro" id="IPR045865">
    <property type="entry name" value="ACT-like_dom_sf"/>
</dbReference>
<organism evidence="18 19">
    <name type="scientific">Ligilactobacillus equi DPC 6820</name>
    <dbReference type="NCBI Taxonomy" id="1392007"/>
    <lineage>
        <taxon>Bacteria</taxon>
        <taxon>Bacillati</taxon>
        <taxon>Bacillota</taxon>
        <taxon>Bacilli</taxon>
        <taxon>Lactobacillales</taxon>
        <taxon>Lactobacillaceae</taxon>
        <taxon>Ligilactobacillus</taxon>
    </lineage>
</organism>
<dbReference type="SUPFAM" id="SSF55021">
    <property type="entry name" value="ACT-like"/>
    <property type="match status" value="2"/>
</dbReference>
<dbReference type="GO" id="GO:0009089">
    <property type="term" value="P:lysine biosynthetic process via diaminopimelate"/>
    <property type="evidence" value="ECO:0007669"/>
    <property type="project" value="UniProtKB-UniPathway"/>
</dbReference>
<comment type="pathway">
    <text evidence="4 16">Amino-acid biosynthesis; L-threonine biosynthesis; L-threonine from L-aspartate: step 1/5.</text>
</comment>
<dbReference type="UniPathway" id="UPA00034">
    <property type="reaction ID" value="UER00015"/>
</dbReference>
<dbReference type="InterPro" id="IPR018042">
    <property type="entry name" value="Aspartate_kinase_CS"/>
</dbReference>
<feature type="binding site" evidence="14">
    <location>
        <position position="79"/>
    </location>
    <ligand>
        <name>substrate</name>
    </ligand>
</feature>
<dbReference type="PATRIC" id="fig|1392007.3.peg.1349"/>
<dbReference type="SUPFAM" id="SSF53633">
    <property type="entry name" value="Carbamate kinase-like"/>
    <property type="match status" value="1"/>
</dbReference>
<dbReference type="EMBL" id="AWWH01000147">
    <property type="protein sequence ID" value="ETA73846.1"/>
    <property type="molecule type" value="Genomic_DNA"/>
</dbReference>
<dbReference type="Pfam" id="PF13840">
    <property type="entry name" value="ACT_7"/>
    <property type="match status" value="1"/>
</dbReference>
<dbReference type="UniPathway" id="UPA00050">
    <property type="reaction ID" value="UER00461"/>
</dbReference>
<feature type="binding site" evidence="14">
    <location>
        <begin position="178"/>
        <end position="179"/>
    </location>
    <ligand>
        <name>ATP</name>
        <dbReference type="ChEBI" id="CHEBI:30616"/>
    </ligand>
</feature>
<evidence type="ECO:0000256" key="13">
    <source>
        <dbReference type="ARBA" id="ARBA00047872"/>
    </source>
</evidence>
<evidence type="ECO:0000256" key="14">
    <source>
        <dbReference type="PIRSR" id="PIRSR000726-1"/>
    </source>
</evidence>
<comment type="pathway">
    <text evidence="2 16">Amino-acid biosynthesis; L-lysine biosynthesis via DAP pathway; (S)-tetrahydrodipicolinate from L-aspartate: step 1/4.</text>
</comment>
<comment type="function">
    <text evidence="1">Catalyzes the phosphorylation of the beta-carboxyl group of aspartic acid with ATP to yield 4-phospho-L-aspartate, which is involved in the branched biosynthetic pathway leading to the biosynthesis of amino acids threonine, isoleucine and methionine.</text>
</comment>
<accession>V7HXV9</accession>
<dbReference type="NCBIfam" id="TIGR00657">
    <property type="entry name" value="asp_kinases"/>
    <property type="match status" value="1"/>
</dbReference>
<dbReference type="Pfam" id="PF00696">
    <property type="entry name" value="AA_kinase"/>
    <property type="match status" value="1"/>
</dbReference>
<dbReference type="UniPathway" id="UPA00051">
    <property type="reaction ID" value="UER00462"/>
</dbReference>
<dbReference type="GO" id="GO:0005829">
    <property type="term" value="C:cytosol"/>
    <property type="evidence" value="ECO:0007669"/>
    <property type="project" value="TreeGrafter"/>
</dbReference>
<comment type="catalytic activity">
    <reaction evidence="13 15">
        <text>L-aspartate + ATP = 4-phospho-L-aspartate + ADP</text>
        <dbReference type="Rhea" id="RHEA:23776"/>
        <dbReference type="ChEBI" id="CHEBI:29991"/>
        <dbReference type="ChEBI" id="CHEBI:30616"/>
        <dbReference type="ChEBI" id="CHEBI:57535"/>
        <dbReference type="ChEBI" id="CHEBI:456216"/>
        <dbReference type="EC" id="2.7.2.4"/>
    </reaction>
</comment>
<evidence type="ECO:0000259" key="17">
    <source>
        <dbReference type="PROSITE" id="PS51671"/>
    </source>
</evidence>
<evidence type="ECO:0000256" key="1">
    <source>
        <dbReference type="ARBA" id="ARBA00003121"/>
    </source>
</evidence>
<evidence type="ECO:0000256" key="5">
    <source>
        <dbReference type="ARBA" id="ARBA00010122"/>
    </source>
</evidence>
<evidence type="ECO:0000256" key="12">
    <source>
        <dbReference type="ARBA" id="ARBA00023154"/>
    </source>
</evidence>
<keyword evidence="11" id="KW-0220">Diaminopimelate biosynthesis</keyword>
<dbReference type="RefSeq" id="WP_023859950.1">
    <property type="nucleotide sequence ID" value="NZ_AWWH01000147.1"/>
</dbReference>
<dbReference type="EC" id="2.7.2.4" evidence="15"/>
<dbReference type="InterPro" id="IPR001341">
    <property type="entry name" value="Asp_kinase"/>
</dbReference>
<comment type="similarity">
    <text evidence="5 15">Belongs to the aspartokinase family.</text>
</comment>
<dbReference type="GO" id="GO:0005524">
    <property type="term" value="F:ATP binding"/>
    <property type="evidence" value="ECO:0007669"/>
    <property type="project" value="UniProtKB-KW"/>
</dbReference>
<feature type="binding site" evidence="14">
    <location>
        <position position="52"/>
    </location>
    <ligand>
        <name>substrate</name>
    </ligand>
</feature>
<protein>
    <recommendedName>
        <fullName evidence="15">Aspartokinase</fullName>
        <ecNumber evidence="15">2.7.2.4</ecNumber>
    </recommendedName>
</protein>
<keyword evidence="10 14" id="KW-0067">ATP-binding</keyword>
<dbReference type="GO" id="GO:0009088">
    <property type="term" value="P:threonine biosynthetic process"/>
    <property type="evidence" value="ECO:0007669"/>
    <property type="project" value="UniProtKB-UniPathway"/>
</dbReference>
<evidence type="ECO:0000256" key="8">
    <source>
        <dbReference type="ARBA" id="ARBA00022741"/>
    </source>
</evidence>
<evidence type="ECO:0000313" key="19">
    <source>
        <dbReference type="Proteomes" id="UP000018559"/>
    </source>
</evidence>
<dbReference type="GO" id="GO:0019877">
    <property type="term" value="P:diaminopimelate biosynthetic process"/>
    <property type="evidence" value="ECO:0007669"/>
    <property type="project" value="UniProtKB-KW"/>
</dbReference>
<sequence length="395" mass="42399">MDIIVKKFGGTSVQDDEARLHALRHVKDAVSKGFKVAVVVSAIGRQGAPYATDSLLSLVGGKDTLLDKRELDMLVSTGEILSTGVFTELLKQHDIKAIGMTGPDAGIKTNNEYQNAKVLDVDTRSILDAFADNDVVVVAGFQGLSQEGRITTLGRGGSDTSAALLAAALRAKYCDIFTDVSGMMTGDPRVIKHARFLNEISYDEVANMAHEGAKVIHPRAVEVAQQAHIPMRIRSTWDDVDKLGTVISQNGIKHPVIGVTHQLGLTQFRVPTEHSDKVLSLLADHDISVDFININSEAVVFNLTGKASERAKSLFTAHEVDFSFTDDCAKVSIVGSGMMDTPGVVATLVTALSQKDIDILQTSDGFSTIWALVTGSQFAKAVNALHDAFILNQTV</sequence>
<evidence type="ECO:0000256" key="4">
    <source>
        <dbReference type="ARBA" id="ARBA00005139"/>
    </source>
</evidence>
<dbReference type="GO" id="GO:0009090">
    <property type="term" value="P:homoserine biosynthetic process"/>
    <property type="evidence" value="ECO:0007669"/>
    <property type="project" value="TreeGrafter"/>
</dbReference>
<gene>
    <name evidence="18" type="ORF">LEQ_2063</name>
</gene>
<evidence type="ECO:0000256" key="9">
    <source>
        <dbReference type="ARBA" id="ARBA00022777"/>
    </source>
</evidence>
<keyword evidence="9 15" id="KW-0418">Kinase</keyword>
<feature type="binding site" evidence="14">
    <location>
        <begin position="214"/>
        <end position="215"/>
    </location>
    <ligand>
        <name>ATP</name>
        <dbReference type="ChEBI" id="CHEBI:30616"/>
    </ligand>
</feature>
<dbReference type="InterPro" id="IPR001048">
    <property type="entry name" value="Asp/Glu/Uridylate_kinase"/>
</dbReference>
<comment type="pathway">
    <text evidence="3 16">Amino-acid biosynthesis; L-methionine biosynthesis via de novo pathway; L-homoserine from L-aspartate: step 1/3.</text>
</comment>
<evidence type="ECO:0000256" key="10">
    <source>
        <dbReference type="ARBA" id="ARBA00022840"/>
    </source>
</evidence>
<dbReference type="InterPro" id="IPR036393">
    <property type="entry name" value="AceGlu_kinase-like_sf"/>
</dbReference>
<keyword evidence="8 14" id="KW-0547">Nucleotide-binding</keyword>
<feature type="binding site" evidence="14">
    <location>
        <begin position="7"/>
        <end position="10"/>
    </location>
    <ligand>
        <name>ATP</name>
        <dbReference type="ChEBI" id="CHEBI:30616"/>
    </ligand>
</feature>
<keyword evidence="12" id="KW-0457">Lysine biosynthesis</keyword>
<evidence type="ECO:0000256" key="6">
    <source>
        <dbReference type="ARBA" id="ARBA00022605"/>
    </source>
</evidence>
<dbReference type="PROSITE" id="PS00324">
    <property type="entry name" value="ASPARTOKINASE"/>
    <property type="match status" value="1"/>
</dbReference>
<dbReference type="PANTHER" id="PTHR21499">
    <property type="entry name" value="ASPARTATE KINASE"/>
    <property type="match status" value="1"/>
</dbReference>
<dbReference type="PROSITE" id="PS51671">
    <property type="entry name" value="ACT"/>
    <property type="match status" value="1"/>
</dbReference>
<name>V7HXV9_9LACO</name>
<proteinExistence type="inferred from homology"/>
<comment type="caution">
    <text evidence="18">The sequence shown here is derived from an EMBL/GenBank/DDBJ whole genome shotgun (WGS) entry which is preliminary data.</text>
</comment>
<evidence type="ECO:0000256" key="11">
    <source>
        <dbReference type="ARBA" id="ARBA00022915"/>
    </source>
</evidence>
<feature type="domain" description="ACT" evidence="17">
    <location>
        <begin position="333"/>
        <end position="395"/>
    </location>
</feature>
<dbReference type="GO" id="GO:0004072">
    <property type="term" value="F:aspartate kinase activity"/>
    <property type="evidence" value="ECO:0007669"/>
    <property type="project" value="UniProtKB-EC"/>
</dbReference>
<dbReference type="InterPro" id="IPR027795">
    <property type="entry name" value="CASTOR_ACT_dom"/>
</dbReference>
<evidence type="ECO:0000256" key="2">
    <source>
        <dbReference type="ARBA" id="ARBA00004766"/>
    </source>
</evidence>
<reference evidence="18 19" key="1">
    <citation type="journal article" date="2014" name="Genome Announc.">
        <title>The Genome of the Predominant Equine Lactobacillus Species, Lactobacillus equi, Is Reflective of Its Lifestyle Adaptations to an Herbivorous Host.</title>
        <authorList>
            <person name="O'Donnell M.M."/>
            <person name="Harris H.M."/>
            <person name="O'Toole P.W."/>
            <person name="Ross R.P."/>
        </authorList>
    </citation>
    <scope>NUCLEOTIDE SEQUENCE [LARGE SCALE GENOMIC DNA]</scope>
    <source>
        <strain evidence="18 19">DPC 6820</strain>
    </source>
</reference>
<dbReference type="Proteomes" id="UP000018559">
    <property type="component" value="Unassembled WGS sequence"/>
</dbReference>
<dbReference type="PANTHER" id="PTHR21499:SF3">
    <property type="entry name" value="ASPARTOKINASE"/>
    <property type="match status" value="1"/>
</dbReference>
<evidence type="ECO:0000256" key="3">
    <source>
        <dbReference type="ARBA" id="ARBA00004986"/>
    </source>
</evidence>
<dbReference type="AlphaFoldDB" id="V7HXV9"/>
<dbReference type="PIRSF" id="PIRSF000726">
    <property type="entry name" value="Asp_kin"/>
    <property type="match status" value="1"/>
</dbReference>
<dbReference type="NCBIfam" id="NF006068">
    <property type="entry name" value="PRK08210.1"/>
    <property type="match status" value="1"/>
</dbReference>
<dbReference type="InterPro" id="IPR005260">
    <property type="entry name" value="Asp_kin_monofn"/>
</dbReference>
<keyword evidence="7 15" id="KW-0808">Transferase</keyword>
<keyword evidence="19" id="KW-1185">Reference proteome</keyword>
<dbReference type="InterPro" id="IPR002912">
    <property type="entry name" value="ACT_dom"/>
</dbReference>
<evidence type="ECO:0000256" key="15">
    <source>
        <dbReference type="RuleBase" id="RU003448"/>
    </source>
</evidence>
<evidence type="ECO:0000256" key="7">
    <source>
        <dbReference type="ARBA" id="ARBA00022679"/>
    </source>
</evidence>
<evidence type="ECO:0000313" key="18">
    <source>
        <dbReference type="EMBL" id="ETA73846.1"/>
    </source>
</evidence>
<evidence type="ECO:0000256" key="16">
    <source>
        <dbReference type="RuleBase" id="RU004249"/>
    </source>
</evidence>
<dbReference type="Gene3D" id="3.40.1160.10">
    <property type="entry name" value="Acetylglutamate kinase-like"/>
    <property type="match status" value="1"/>
</dbReference>
<dbReference type="Gene3D" id="3.30.2130.10">
    <property type="entry name" value="VC0802-like"/>
    <property type="match status" value="1"/>
</dbReference>
<feature type="binding site" evidence="14">
    <location>
        <position position="189"/>
    </location>
    <ligand>
        <name>ATP</name>
        <dbReference type="ChEBI" id="CHEBI:30616"/>
    </ligand>
</feature>